<dbReference type="RefSeq" id="WP_141821737.1">
    <property type="nucleotide sequence ID" value="NZ_BAAAQC010000013.1"/>
</dbReference>
<protein>
    <recommendedName>
        <fullName evidence="3">Transcriptional regulator, AbiEi antitoxin, Type IV TA system</fullName>
    </recommendedName>
</protein>
<dbReference type="Proteomes" id="UP000320085">
    <property type="component" value="Unassembled WGS sequence"/>
</dbReference>
<reference evidence="1 2" key="1">
    <citation type="submission" date="2019-06" db="EMBL/GenBank/DDBJ databases">
        <title>Sequencing the genomes of 1000 actinobacteria strains.</title>
        <authorList>
            <person name="Klenk H.-P."/>
        </authorList>
    </citation>
    <scope>NUCLEOTIDE SEQUENCE [LARGE SCALE GENOMIC DNA]</scope>
    <source>
        <strain evidence="1 2">DSM 21776</strain>
    </source>
</reference>
<dbReference type="AlphaFoldDB" id="A0A543PXP8"/>
<name>A0A543PXP8_9MICO</name>
<evidence type="ECO:0000313" key="2">
    <source>
        <dbReference type="Proteomes" id="UP000320085"/>
    </source>
</evidence>
<proteinExistence type="predicted"/>
<dbReference type="EMBL" id="VFQF01000001">
    <property type="protein sequence ID" value="TQN48854.1"/>
    <property type="molecule type" value="Genomic_DNA"/>
</dbReference>
<gene>
    <name evidence="1" type="ORF">FHX52_2007</name>
</gene>
<accession>A0A543PXP8</accession>
<evidence type="ECO:0008006" key="3">
    <source>
        <dbReference type="Google" id="ProtNLM"/>
    </source>
</evidence>
<comment type="caution">
    <text evidence="1">The sequence shown here is derived from an EMBL/GenBank/DDBJ whole genome shotgun (WGS) entry which is preliminary data.</text>
</comment>
<dbReference type="Gene3D" id="3.40.960.10">
    <property type="entry name" value="VSR Endonuclease"/>
    <property type="match status" value="1"/>
</dbReference>
<sequence length="340" mass="37759">MTTAFPATPFTIADGRALGFTERQLGSPTLHRPFKGVRSITSPSSLIERAEALACALPAGAAFSHITSAQLQGLPLSYALEADERLHVIRPINRPHLRRALVVGHRAVHARALTTAHGLPVVGLADTWVDLGELAGRSKPLGLDDAIVVGDACATALRSTAPLKQALSRRVRPRGKILLTEALELIRVGSWSPRETQARIMFVRAGLPEPKPNQPISASWNRDVLLGYGDLVWQIELPDGRQVRLIGEYQGAEFHSEDEQREHDDFRRRRLEDDGWLVIEIWAADMATTAARWAIIRRFAEELHVPESTLALHDTDPHFFSRHAIDVAIARDDVWRGRRC</sequence>
<organism evidence="1 2">
    <name type="scientific">Humibacillus xanthopallidus</name>
    <dbReference type="NCBI Taxonomy" id="412689"/>
    <lineage>
        <taxon>Bacteria</taxon>
        <taxon>Bacillati</taxon>
        <taxon>Actinomycetota</taxon>
        <taxon>Actinomycetes</taxon>
        <taxon>Micrococcales</taxon>
        <taxon>Intrasporangiaceae</taxon>
        <taxon>Humibacillus</taxon>
    </lineage>
</organism>
<dbReference type="OrthoDB" id="3173471at2"/>
<evidence type="ECO:0000313" key="1">
    <source>
        <dbReference type="EMBL" id="TQN48854.1"/>
    </source>
</evidence>